<proteinExistence type="inferred from homology"/>
<feature type="domain" description="Low molecular weight antigen MTB12-like C-terminal" evidence="4">
    <location>
        <begin position="47"/>
        <end position="156"/>
    </location>
</feature>
<comment type="similarity">
    <text evidence="2">Belongs to the MTB12 family.</text>
</comment>
<dbReference type="EMBL" id="JAAXOT010000009">
    <property type="protein sequence ID" value="NKY58305.1"/>
    <property type="molecule type" value="Genomic_DNA"/>
</dbReference>
<evidence type="ECO:0000256" key="1">
    <source>
        <dbReference type="ARBA" id="ARBA00022729"/>
    </source>
</evidence>
<dbReference type="AlphaFoldDB" id="A0A846YHL9"/>
<dbReference type="Pfam" id="PF26580">
    <property type="entry name" value="Mtb12_C"/>
    <property type="match status" value="1"/>
</dbReference>
<evidence type="ECO:0000256" key="3">
    <source>
        <dbReference type="SAM" id="SignalP"/>
    </source>
</evidence>
<evidence type="ECO:0000256" key="2">
    <source>
        <dbReference type="ARBA" id="ARBA00093774"/>
    </source>
</evidence>
<dbReference type="InterPro" id="IPR058644">
    <property type="entry name" value="Mtb12-like_C"/>
</dbReference>
<accession>A0A846YHL9</accession>
<name>A0A846YHL9_9NOCA</name>
<sequence length="162" mass="17017">MKMKIRTIVAGVLSTVATVVTITTAAAVVHAPVASAAPGEFLITRKVPTLADLDAQVAFLIETPASDEAKAANMEGGMRAVVVARTLYNIGLYRAPRGSNEITGPETHDGDVHTAMLRSKTAGQPDLVARVVWKRIDGVWKLSNSSVCEGVKAVGLAMACDF</sequence>
<reference evidence="5 6" key="1">
    <citation type="submission" date="2020-04" db="EMBL/GenBank/DDBJ databases">
        <title>MicrobeNet Type strains.</title>
        <authorList>
            <person name="Nicholson A.C."/>
        </authorList>
    </citation>
    <scope>NUCLEOTIDE SEQUENCE [LARGE SCALE GENOMIC DNA]</scope>
    <source>
        <strain evidence="5 6">JCM 3332</strain>
    </source>
</reference>
<gene>
    <name evidence="5" type="ORF">HGA15_19610</name>
</gene>
<evidence type="ECO:0000259" key="4">
    <source>
        <dbReference type="Pfam" id="PF26580"/>
    </source>
</evidence>
<comment type="caution">
    <text evidence="5">The sequence shown here is derived from an EMBL/GenBank/DDBJ whole genome shotgun (WGS) entry which is preliminary data.</text>
</comment>
<organism evidence="5 6">
    <name type="scientific">Nocardia flavorosea</name>
    <dbReference type="NCBI Taxonomy" id="53429"/>
    <lineage>
        <taxon>Bacteria</taxon>
        <taxon>Bacillati</taxon>
        <taxon>Actinomycetota</taxon>
        <taxon>Actinomycetes</taxon>
        <taxon>Mycobacteriales</taxon>
        <taxon>Nocardiaceae</taxon>
        <taxon>Nocardia</taxon>
    </lineage>
</organism>
<dbReference type="Proteomes" id="UP000570678">
    <property type="component" value="Unassembled WGS sequence"/>
</dbReference>
<protein>
    <recommendedName>
        <fullName evidence="4">Low molecular weight antigen MTB12-like C-terminal domain-containing protein</fullName>
    </recommendedName>
</protein>
<evidence type="ECO:0000313" key="6">
    <source>
        <dbReference type="Proteomes" id="UP000570678"/>
    </source>
</evidence>
<keyword evidence="1 3" id="KW-0732">Signal</keyword>
<feature type="chain" id="PRO_5032941874" description="Low molecular weight antigen MTB12-like C-terminal domain-containing protein" evidence="3">
    <location>
        <begin position="37"/>
        <end position="162"/>
    </location>
</feature>
<feature type="signal peptide" evidence="3">
    <location>
        <begin position="1"/>
        <end position="36"/>
    </location>
</feature>
<keyword evidence="6" id="KW-1185">Reference proteome</keyword>
<evidence type="ECO:0000313" key="5">
    <source>
        <dbReference type="EMBL" id="NKY58305.1"/>
    </source>
</evidence>